<dbReference type="Pfam" id="PF00132">
    <property type="entry name" value="Hexapep"/>
    <property type="match status" value="1"/>
</dbReference>
<dbReference type="PANTHER" id="PTHR43300:SF7">
    <property type="entry name" value="UDP-N-ACETYLBACILLOSAMINE N-ACETYLTRANSFERASE"/>
    <property type="match status" value="1"/>
</dbReference>
<keyword evidence="2 8" id="KW-0808">Transferase</keyword>
<comment type="similarity">
    <text evidence="1">Belongs to the transferase hexapeptide repeat family.</text>
</comment>
<reference evidence="8 9" key="1">
    <citation type="submission" date="2018-09" db="EMBL/GenBank/DDBJ databases">
        <title>Insights into the microbiota of Asian seabass (Lates calcarifer) with tenacibaculosis symptoms and description of sp. nov. Tenacibaculum singaporense.</title>
        <authorList>
            <person name="Miyake S."/>
            <person name="Soh M."/>
            <person name="Azman M.N."/>
            <person name="Ngoh S.Y."/>
            <person name="Orban L."/>
        </authorList>
    </citation>
    <scope>NUCLEOTIDE SEQUENCE [LARGE SCALE GENOMIC DNA]</scope>
    <source>
        <strain evidence="8 9">DSM 106434</strain>
    </source>
</reference>
<feature type="binding site" evidence="6">
    <location>
        <position position="138"/>
    </location>
    <ligand>
        <name>acetyl-CoA</name>
        <dbReference type="ChEBI" id="CHEBI:57288"/>
    </ligand>
</feature>
<feature type="binding site" evidence="6">
    <location>
        <position position="65"/>
    </location>
    <ligand>
        <name>substrate</name>
    </ligand>
</feature>
<feature type="active site" description="Proton acceptor" evidence="5">
    <location>
        <position position="129"/>
    </location>
</feature>
<organism evidence="8 9">
    <name type="scientific">Tenacibaculum singaporense</name>
    <dbReference type="NCBI Taxonomy" id="2358479"/>
    <lineage>
        <taxon>Bacteria</taxon>
        <taxon>Pseudomonadati</taxon>
        <taxon>Bacteroidota</taxon>
        <taxon>Flavobacteriia</taxon>
        <taxon>Flavobacteriales</taxon>
        <taxon>Flavobacteriaceae</taxon>
        <taxon>Tenacibaculum</taxon>
    </lineage>
</organism>
<feature type="domain" description="PglD N-terminal" evidence="7">
    <location>
        <begin position="4"/>
        <end position="77"/>
    </location>
</feature>
<dbReference type="InterPro" id="IPR011004">
    <property type="entry name" value="Trimer_LpxA-like_sf"/>
</dbReference>
<dbReference type="GO" id="GO:0016746">
    <property type="term" value="F:acyltransferase activity"/>
    <property type="evidence" value="ECO:0007669"/>
    <property type="project" value="UniProtKB-KW"/>
</dbReference>
<dbReference type="AlphaFoldDB" id="A0A3Q8RR94"/>
<evidence type="ECO:0000256" key="4">
    <source>
        <dbReference type="ARBA" id="ARBA00023315"/>
    </source>
</evidence>
<evidence type="ECO:0000259" key="7">
    <source>
        <dbReference type="Pfam" id="PF17836"/>
    </source>
</evidence>
<dbReference type="CDD" id="cd03360">
    <property type="entry name" value="LbH_AT_putative"/>
    <property type="match status" value="1"/>
</dbReference>
<proteinExistence type="inferred from homology"/>
<evidence type="ECO:0000313" key="9">
    <source>
        <dbReference type="Proteomes" id="UP000274593"/>
    </source>
</evidence>
<sequence>MNTCLYGASGHGKVILEILKASGKVVRGIFDDSKNLSSNLLGTKILGAFSKEKCNTGDEIIISIGDNRVRNRIVNKLDVKFGKAVHPNAFISETASIDEGTVIMAGAVINAEAKIGKHCIINTNCNIDHDCNIKDYVHISPGVTVTGGVEVEIGAHIGAGAVLIPNIRIGKWSTIGAGTVVIKDVPDFAVVVGNPGKIIKYRKEENE</sequence>
<dbReference type="InterPro" id="IPR001451">
    <property type="entry name" value="Hexapep"/>
</dbReference>
<dbReference type="InterPro" id="IPR018357">
    <property type="entry name" value="Hexapep_transf_CS"/>
</dbReference>
<dbReference type="InterPro" id="IPR050179">
    <property type="entry name" value="Trans_hexapeptide_repeat"/>
</dbReference>
<evidence type="ECO:0000256" key="2">
    <source>
        <dbReference type="ARBA" id="ARBA00022679"/>
    </source>
</evidence>
<evidence type="ECO:0000256" key="5">
    <source>
        <dbReference type="PIRSR" id="PIRSR620019-1"/>
    </source>
</evidence>
<gene>
    <name evidence="8" type="ORF">D6T69_05725</name>
</gene>
<dbReference type="Gene3D" id="2.160.10.10">
    <property type="entry name" value="Hexapeptide repeat proteins"/>
    <property type="match status" value="1"/>
</dbReference>
<dbReference type="InterPro" id="IPR020019">
    <property type="entry name" value="AcTrfase_PglD-like"/>
</dbReference>
<dbReference type="SUPFAM" id="SSF51161">
    <property type="entry name" value="Trimeric LpxA-like enzymes"/>
    <property type="match status" value="1"/>
</dbReference>
<dbReference type="PANTHER" id="PTHR43300">
    <property type="entry name" value="ACETYLTRANSFERASE"/>
    <property type="match status" value="1"/>
</dbReference>
<dbReference type="InterPro" id="IPR041561">
    <property type="entry name" value="PglD_N"/>
</dbReference>
<dbReference type="NCBIfam" id="TIGR03570">
    <property type="entry name" value="NeuD_NnaD"/>
    <property type="match status" value="1"/>
</dbReference>
<keyword evidence="4" id="KW-0012">Acyltransferase</keyword>
<dbReference type="KEGG" id="tsig:D6T69_05725"/>
<keyword evidence="9" id="KW-1185">Reference proteome</keyword>
<evidence type="ECO:0000313" key="8">
    <source>
        <dbReference type="EMBL" id="AZJ35047.1"/>
    </source>
</evidence>
<evidence type="ECO:0000256" key="1">
    <source>
        <dbReference type="ARBA" id="ARBA00007274"/>
    </source>
</evidence>
<evidence type="ECO:0000256" key="6">
    <source>
        <dbReference type="PIRSR" id="PIRSR620019-2"/>
    </source>
</evidence>
<dbReference type="Pfam" id="PF17836">
    <property type="entry name" value="PglD_N"/>
    <property type="match status" value="1"/>
</dbReference>
<dbReference type="PROSITE" id="PS00101">
    <property type="entry name" value="HEXAPEP_TRANSFERASES"/>
    <property type="match status" value="1"/>
</dbReference>
<feature type="site" description="Increases basicity of active site His" evidence="5">
    <location>
        <position position="130"/>
    </location>
</feature>
<dbReference type="Gene3D" id="3.40.50.20">
    <property type="match status" value="1"/>
</dbReference>
<protein>
    <submittedName>
        <fullName evidence="8">Acetyltransferase</fullName>
    </submittedName>
</protein>
<keyword evidence="3" id="KW-0677">Repeat</keyword>
<evidence type="ECO:0000256" key="3">
    <source>
        <dbReference type="ARBA" id="ARBA00022737"/>
    </source>
</evidence>
<dbReference type="RefSeq" id="WP_125066852.1">
    <property type="nucleotide sequence ID" value="NZ_CP032548.1"/>
</dbReference>
<accession>A0A3Q8RR94</accession>
<dbReference type="Proteomes" id="UP000274593">
    <property type="component" value="Chromosome"/>
</dbReference>
<feature type="binding site" evidence="6">
    <location>
        <begin position="9"/>
        <end position="11"/>
    </location>
    <ligand>
        <name>substrate</name>
    </ligand>
</feature>
<dbReference type="EMBL" id="CP032548">
    <property type="protein sequence ID" value="AZJ35047.1"/>
    <property type="molecule type" value="Genomic_DNA"/>
</dbReference>
<name>A0A3Q8RR94_9FLAO</name>